<dbReference type="WBParaSite" id="TCLT_0000507501-mRNA-1">
    <property type="protein sequence ID" value="TCLT_0000507501-mRNA-1"/>
    <property type="gene ID" value="TCLT_0000507501"/>
</dbReference>
<evidence type="ECO:0000256" key="5">
    <source>
        <dbReference type="ARBA" id="ARBA00022801"/>
    </source>
</evidence>
<comment type="pathway">
    <text evidence="2 6">Carbohydrate degradation; pentose phosphate pathway; D-ribulose 5-phosphate from D-glucose 6-phosphate (oxidative stage): step 2/3.</text>
</comment>
<evidence type="ECO:0000256" key="3">
    <source>
        <dbReference type="ARBA" id="ARBA00010662"/>
    </source>
</evidence>
<evidence type="ECO:0000259" key="7">
    <source>
        <dbReference type="Pfam" id="PF01182"/>
    </source>
</evidence>
<dbReference type="InterPro" id="IPR006148">
    <property type="entry name" value="Glc/Gal-6P_isomerase"/>
</dbReference>
<dbReference type="GO" id="GO:0005975">
    <property type="term" value="P:carbohydrate metabolic process"/>
    <property type="evidence" value="ECO:0007669"/>
    <property type="project" value="UniProtKB-UniRule"/>
</dbReference>
<dbReference type="UniPathway" id="UPA00115">
    <property type="reaction ID" value="UER00409"/>
</dbReference>
<dbReference type="InterPro" id="IPR039104">
    <property type="entry name" value="6PGL"/>
</dbReference>
<feature type="domain" description="Glucosamine/galactosamine-6-phosphate isomerase" evidence="7">
    <location>
        <begin position="27"/>
        <end position="240"/>
    </location>
</feature>
<dbReference type="CDD" id="cd01400">
    <property type="entry name" value="6PGL"/>
    <property type="match status" value="1"/>
</dbReference>
<evidence type="ECO:0000313" key="8">
    <source>
        <dbReference type="EMBL" id="VDN02267.1"/>
    </source>
</evidence>
<proteinExistence type="inferred from homology"/>
<evidence type="ECO:0000256" key="4">
    <source>
        <dbReference type="ARBA" id="ARBA00013198"/>
    </source>
</evidence>
<evidence type="ECO:0000256" key="2">
    <source>
        <dbReference type="ARBA" id="ARBA00004961"/>
    </source>
</evidence>
<dbReference type="EC" id="3.1.1.31" evidence="4 6"/>
<dbReference type="InterPro" id="IPR037171">
    <property type="entry name" value="NagB/RpiA_transferase-like"/>
</dbReference>
<dbReference type="OrthoDB" id="432544at2759"/>
<name>A0A0N5CXF1_THECL</name>
<dbReference type="FunFam" id="3.40.50.1360:FF:000005">
    <property type="entry name" value="6-phosphogluconolactonase"/>
    <property type="match status" value="1"/>
</dbReference>
<organism evidence="10">
    <name type="scientific">Thelazia callipaeda</name>
    <name type="common">Oriental eyeworm</name>
    <name type="synonym">Parasitic nematode</name>
    <dbReference type="NCBI Taxonomy" id="103827"/>
    <lineage>
        <taxon>Eukaryota</taxon>
        <taxon>Metazoa</taxon>
        <taxon>Ecdysozoa</taxon>
        <taxon>Nematoda</taxon>
        <taxon>Chromadorea</taxon>
        <taxon>Rhabditida</taxon>
        <taxon>Spirurina</taxon>
        <taxon>Spiruromorpha</taxon>
        <taxon>Thelazioidea</taxon>
        <taxon>Thelaziidae</taxon>
        <taxon>Thelazia</taxon>
    </lineage>
</organism>
<dbReference type="GO" id="GO:0017057">
    <property type="term" value="F:6-phosphogluconolactonase activity"/>
    <property type="evidence" value="ECO:0007669"/>
    <property type="project" value="UniProtKB-UniRule"/>
</dbReference>
<dbReference type="PANTHER" id="PTHR11054">
    <property type="entry name" value="6-PHOSPHOGLUCONOLACTONASE"/>
    <property type="match status" value="1"/>
</dbReference>
<evidence type="ECO:0000313" key="10">
    <source>
        <dbReference type="WBParaSite" id="TCLT_0000507501-mRNA-1"/>
    </source>
</evidence>
<dbReference type="Pfam" id="PF01182">
    <property type="entry name" value="Glucosamine_iso"/>
    <property type="match status" value="1"/>
</dbReference>
<dbReference type="OMA" id="IAMSQST"/>
<dbReference type="Gene3D" id="3.40.50.1360">
    <property type="match status" value="1"/>
</dbReference>
<evidence type="ECO:0000256" key="6">
    <source>
        <dbReference type="RuleBase" id="RU365095"/>
    </source>
</evidence>
<keyword evidence="9" id="KW-1185">Reference proteome</keyword>
<dbReference type="AlphaFoldDB" id="A0A0N5CXF1"/>
<accession>A0A0N5CXF1</accession>
<reference evidence="10" key="1">
    <citation type="submission" date="2017-02" db="UniProtKB">
        <authorList>
            <consortium name="WormBaseParasite"/>
        </authorList>
    </citation>
    <scope>IDENTIFICATION</scope>
</reference>
<dbReference type="NCBIfam" id="TIGR01198">
    <property type="entry name" value="pgl"/>
    <property type="match status" value="1"/>
</dbReference>
<dbReference type="EMBL" id="UYYF01004318">
    <property type="protein sequence ID" value="VDN02267.1"/>
    <property type="molecule type" value="Genomic_DNA"/>
</dbReference>
<keyword evidence="5 6" id="KW-0378">Hydrolase</keyword>
<dbReference type="STRING" id="103827.A0A0N5CXF1"/>
<comment type="similarity">
    <text evidence="3 6">Belongs to the glucosamine/galactosamine-6-phosphate isomerase family. 6-phosphogluconolactonase subfamily.</text>
</comment>
<comment type="catalytic activity">
    <reaction evidence="1 6">
        <text>6-phospho-D-glucono-1,5-lactone + H2O = 6-phospho-D-gluconate + H(+)</text>
        <dbReference type="Rhea" id="RHEA:12556"/>
        <dbReference type="ChEBI" id="CHEBI:15377"/>
        <dbReference type="ChEBI" id="CHEBI:15378"/>
        <dbReference type="ChEBI" id="CHEBI:57955"/>
        <dbReference type="ChEBI" id="CHEBI:58759"/>
        <dbReference type="EC" id="3.1.1.31"/>
    </reaction>
</comment>
<gene>
    <name evidence="8" type="ORF">TCLT_LOCUS5064</name>
</gene>
<dbReference type="GO" id="GO:0006098">
    <property type="term" value="P:pentose-phosphate shunt"/>
    <property type="evidence" value="ECO:0007669"/>
    <property type="project" value="UniProtKB-UniPathway"/>
</dbReference>
<sequence>MSANNLNQSTPLVSGNKVVIGQNVCDMQSKLESYLKEILSNAISERNVANIALSGGSMPALVAPLLSRLKDINWTKVRIFMADERMVPLDDSESNTGAYINTLSENLSQIFAKYGPFNNTTECAINYEREIRNCNMDMEDGWPVFDLVLLGIGPDGHTCSLFPEHAVLKEDVRWVSAVEDSPKPPPRRITFTLPVINHSRHVAFISTGRNKSRLIQTIINNQNSSLPAAVVKPKSGNLSWFVDKETMEPF</sequence>
<dbReference type="Proteomes" id="UP000276776">
    <property type="component" value="Unassembled WGS sequence"/>
</dbReference>
<evidence type="ECO:0000313" key="9">
    <source>
        <dbReference type="Proteomes" id="UP000276776"/>
    </source>
</evidence>
<dbReference type="SUPFAM" id="SSF100950">
    <property type="entry name" value="NagB/RpiA/CoA transferase-like"/>
    <property type="match status" value="1"/>
</dbReference>
<dbReference type="InterPro" id="IPR005900">
    <property type="entry name" value="6-phosphogluconolactonase_DevB"/>
</dbReference>
<evidence type="ECO:0000256" key="1">
    <source>
        <dbReference type="ARBA" id="ARBA00000832"/>
    </source>
</evidence>
<protein>
    <recommendedName>
        <fullName evidence="4 6">6-phosphogluconolactonase</fullName>
        <shortName evidence="6">6PGL</shortName>
        <ecNumber evidence="4 6">3.1.1.31</ecNumber>
    </recommendedName>
</protein>
<comment type="function">
    <text evidence="6">Hydrolysis of 6-phosphogluconolactone to 6-phosphogluconate.</text>
</comment>
<dbReference type="PANTHER" id="PTHR11054:SF0">
    <property type="entry name" value="6-PHOSPHOGLUCONOLACTONASE"/>
    <property type="match status" value="1"/>
</dbReference>
<reference evidence="8 9" key="2">
    <citation type="submission" date="2018-11" db="EMBL/GenBank/DDBJ databases">
        <authorList>
            <consortium name="Pathogen Informatics"/>
        </authorList>
    </citation>
    <scope>NUCLEOTIDE SEQUENCE [LARGE SCALE GENOMIC DNA]</scope>
</reference>